<evidence type="ECO:0000313" key="9">
    <source>
        <dbReference type="EMBL" id="AWT59967.1"/>
    </source>
</evidence>
<evidence type="ECO:0000256" key="5">
    <source>
        <dbReference type="ARBA" id="ARBA00022989"/>
    </source>
</evidence>
<dbReference type="Pfam" id="PF02472">
    <property type="entry name" value="ExbD"/>
    <property type="match status" value="1"/>
</dbReference>
<dbReference type="InterPro" id="IPR003400">
    <property type="entry name" value="ExbD"/>
</dbReference>
<keyword evidence="7" id="KW-0813">Transport</keyword>
<evidence type="ECO:0000256" key="1">
    <source>
        <dbReference type="ARBA" id="ARBA00004162"/>
    </source>
</evidence>
<feature type="transmembrane region" description="Helical" evidence="8">
    <location>
        <begin position="21"/>
        <end position="40"/>
    </location>
</feature>
<sequence>MARTFHRQKRLGALSEINVTPLIDLAFALLIIFIITAPLLEQSIDLDLPTESADLMEGSDEDRHQSISLNAHGVIFWSEEIVDELQLKARLRDLGNKPFPPTIHLRADRNLPYQRVISVIDLIKENRLTRISLDTEVN</sequence>
<evidence type="ECO:0000256" key="4">
    <source>
        <dbReference type="ARBA" id="ARBA00022692"/>
    </source>
</evidence>
<gene>
    <name evidence="9" type="primary">exbD_2</name>
    <name evidence="9" type="ORF">DF168_01166</name>
</gene>
<dbReference type="PANTHER" id="PTHR30558:SF7">
    <property type="entry name" value="TOL-PAL SYSTEM PROTEIN TOLR"/>
    <property type="match status" value="1"/>
</dbReference>
<keyword evidence="3" id="KW-1003">Cell membrane</keyword>
<evidence type="ECO:0000256" key="3">
    <source>
        <dbReference type="ARBA" id="ARBA00022475"/>
    </source>
</evidence>
<evidence type="ECO:0000313" key="10">
    <source>
        <dbReference type="Proteomes" id="UP000247465"/>
    </source>
</evidence>
<evidence type="ECO:0000256" key="7">
    <source>
        <dbReference type="RuleBase" id="RU003879"/>
    </source>
</evidence>
<dbReference type="Proteomes" id="UP000247465">
    <property type="component" value="Chromosome"/>
</dbReference>
<comment type="subcellular location">
    <subcellularLocation>
        <location evidence="1">Cell membrane</location>
        <topology evidence="1">Single-pass membrane protein</topology>
    </subcellularLocation>
    <subcellularLocation>
        <location evidence="7">Cell membrane</location>
        <topology evidence="7">Single-pass type II membrane protein</topology>
    </subcellularLocation>
</comment>
<evidence type="ECO:0000256" key="8">
    <source>
        <dbReference type="SAM" id="Phobius"/>
    </source>
</evidence>
<name>A0A2Z4AIM0_9BACT</name>
<keyword evidence="5 8" id="KW-1133">Transmembrane helix</keyword>
<dbReference type="AlphaFoldDB" id="A0A2Z4AIM0"/>
<keyword evidence="4 7" id="KW-0812">Transmembrane</keyword>
<dbReference type="EMBL" id="CP029803">
    <property type="protein sequence ID" value="AWT59967.1"/>
    <property type="molecule type" value="Genomic_DNA"/>
</dbReference>
<dbReference type="KEGG" id="mtar:DF168_01166"/>
<organism evidence="9 10">
    <name type="scientific">Candidatus Moanibacter tarae</name>
    <dbReference type="NCBI Taxonomy" id="2200854"/>
    <lineage>
        <taxon>Bacteria</taxon>
        <taxon>Pseudomonadati</taxon>
        <taxon>Verrucomicrobiota</taxon>
        <taxon>Opitutia</taxon>
        <taxon>Puniceicoccales</taxon>
        <taxon>Puniceicoccales incertae sedis</taxon>
        <taxon>Candidatus Moanibacter</taxon>
    </lineage>
</organism>
<proteinExistence type="inferred from homology"/>
<keyword evidence="6 8" id="KW-0472">Membrane</keyword>
<dbReference type="PANTHER" id="PTHR30558">
    <property type="entry name" value="EXBD MEMBRANE COMPONENT OF PMF-DRIVEN MACROMOLECULE IMPORT SYSTEM"/>
    <property type="match status" value="1"/>
</dbReference>
<evidence type="ECO:0000256" key="6">
    <source>
        <dbReference type="ARBA" id="ARBA00023136"/>
    </source>
</evidence>
<dbReference type="GO" id="GO:0015031">
    <property type="term" value="P:protein transport"/>
    <property type="evidence" value="ECO:0007669"/>
    <property type="project" value="UniProtKB-KW"/>
</dbReference>
<dbReference type="Gene3D" id="3.30.420.270">
    <property type="match status" value="1"/>
</dbReference>
<comment type="similarity">
    <text evidence="2 7">Belongs to the ExbD/TolR family.</text>
</comment>
<keyword evidence="7" id="KW-0653">Protein transport</keyword>
<evidence type="ECO:0000256" key="2">
    <source>
        <dbReference type="ARBA" id="ARBA00005811"/>
    </source>
</evidence>
<protein>
    <submittedName>
        <fullName evidence="9">Biopolymer transport protein ExbD</fullName>
    </submittedName>
</protein>
<reference evidence="9 10" key="1">
    <citation type="submission" date="2018-06" db="EMBL/GenBank/DDBJ databases">
        <title>Draft Genome Sequence of a Novel Marine Bacterium Related to the Verrucomicrobia.</title>
        <authorList>
            <person name="Vosseberg J."/>
            <person name="Martijn J."/>
            <person name="Ettema T.J.G."/>
        </authorList>
    </citation>
    <scope>NUCLEOTIDE SEQUENCE [LARGE SCALE GENOMIC DNA]</scope>
    <source>
        <strain evidence="9">TARA_B100001123</strain>
    </source>
</reference>
<dbReference type="GO" id="GO:0005886">
    <property type="term" value="C:plasma membrane"/>
    <property type="evidence" value="ECO:0007669"/>
    <property type="project" value="UniProtKB-SubCell"/>
</dbReference>
<accession>A0A2Z4AIM0</accession>
<dbReference type="GO" id="GO:0022857">
    <property type="term" value="F:transmembrane transporter activity"/>
    <property type="evidence" value="ECO:0007669"/>
    <property type="project" value="InterPro"/>
</dbReference>